<evidence type="ECO:0000256" key="6">
    <source>
        <dbReference type="ARBA" id="ARBA00023136"/>
    </source>
</evidence>
<dbReference type="PROSITE" id="PS50893">
    <property type="entry name" value="ABC_TRANSPORTER_2"/>
    <property type="match status" value="1"/>
</dbReference>
<dbReference type="InterPro" id="IPR039421">
    <property type="entry name" value="Type_1_exporter"/>
</dbReference>
<dbReference type="GO" id="GO:0005524">
    <property type="term" value="F:ATP binding"/>
    <property type="evidence" value="ECO:0007669"/>
    <property type="project" value="UniProtKB-KW"/>
</dbReference>
<keyword evidence="2 7" id="KW-0812">Transmembrane</keyword>
<dbReference type="Gene3D" id="3.40.50.300">
    <property type="entry name" value="P-loop containing nucleotide triphosphate hydrolases"/>
    <property type="match status" value="1"/>
</dbReference>
<evidence type="ECO:0000256" key="3">
    <source>
        <dbReference type="ARBA" id="ARBA00022741"/>
    </source>
</evidence>
<dbReference type="GO" id="GO:0140359">
    <property type="term" value="F:ABC-type transporter activity"/>
    <property type="evidence" value="ECO:0007669"/>
    <property type="project" value="InterPro"/>
</dbReference>
<evidence type="ECO:0000256" key="1">
    <source>
        <dbReference type="ARBA" id="ARBA00004651"/>
    </source>
</evidence>
<dbReference type="SUPFAM" id="SSF90123">
    <property type="entry name" value="ABC transporter transmembrane region"/>
    <property type="match status" value="1"/>
</dbReference>
<dbReference type="GO" id="GO:1904680">
    <property type="term" value="F:peptide transmembrane transporter activity"/>
    <property type="evidence" value="ECO:0007669"/>
    <property type="project" value="InterPro"/>
</dbReference>
<feature type="transmembrane region" description="Helical" evidence="7">
    <location>
        <begin position="138"/>
        <end position="159"/>
    </location>
</feature>
<dbReference type="GO" id="GO:0016887">
    <property type="term" value="F:ATP hydrolysis activity"/>
    <property type="evidence" value="ECO:0007669"/>
    <property type="project" value="InterPro"/>
</dbReference>
<feature type="transmembrane region" description="Helical" evidence="7">
    <location>
        <begin position="253"/>
        <end position="274"/>
    </location>
</feature>
<evidence type="ECO:0000256" key="5">
    <source>
        <dbReference type="ARBA" id="ARBA00022989"/>
    </source>
</evidence>
<dbReference type="GO" id="GO:0015833">
    <property type="term" value="P:peptide transport"/>
    <property type="evidence" value="ECO:0007669"/>
    <property type="project" value="InterPro"/>
</dbReference>
<keyword evidence="5 7" id="KW-1133">Transmembrane helix</keyword>
<dbReference type="GO" id="GO:0034040">
    <property type="term" value="F:ATPase-coupled lipid transmembrane transporter activity"/>
    <property type="evidence" value="ECO:0007669"/>
    <property type="project" value="TreeGrafter"/>
</dbReference>
<dbReference type="Pfam" id="PF00005">
    <property type="entry name" value="ABC_tran"/>
    <property type="match status" value="1"/>
</dbReference>
<protein>
    <submittedName>
        <fullName evidence="10">Cyclic peptide export ABC transporter</fullName>
    </submittedName>
</protein>
<keyword evidence="4" id="KW-0067">ATP-binding</keyword>
<keyword evidence="11" id="KW-1185">Reference proteome</keyword>
<dbReference type="AlphaFoldDB" id="A0A9X2L2K4"/>
<dbReference type="InterPro" id="IPR003439">
    <property type="entry name" value="ABC_transporter-like_ATP-bd"/>
</dbReference>
<dbReference type="GO" id="GO:0005886">
    <property type="term" value="C:plasma membrane"/>
    <property type="evidence" value="ECO:0007669"/>
    <property type="project" value="UniProtKB-SubCell"/>
</dbReference>
<dbReference type="InterPro" id="IPR005898">
    <property type="entry name" value="Cyc_pep_transpt_SyrD/YojI"/>
</dbReference>
<feature type="transmembrane region" description="Helical" evidence="7">
    <location>
        <begin position="229"/>
        <end position="247"/>
    </location>
</feature>
<dbReference type="InterPro" id="IPR036640">
    <property type="entry name" value="ABC1_TM_sf"/>
</dbReference>
<dbReference type="PANTHER" id="PTHR24221:SF653">
    <property type="entry name" value="TRANSPORT ATP-BINDING PROTEIN CYDC"/>
    <property type="match status" value="1"/>
</dbReference>
<evidence type="ECO:0000313" key="11">
    <source>
        <dbReference type="Proteomes" id="UP001139125"/>
    </source>
</evidence>
<evidence type="ECO:0000259" key="9">
    <source>
        <dbReference type="PROSITE" id="PS50929"/>
    </source>
</evidence>
<dbReference type="CDD" id="cd03228">
    <property type="entry name" value="ABCC_MRP_Like"/>
    <property type="match status" value="1"/>
</dbReference>
<dbReference type="EMBL" id="JANDBC010000001">
    <property type="protein sequence ID" value="MCP9291166.1"/>
    <property type="molecule type" value="Genomic_DNA"/>
</dbReference>
<feature type="transmembrane region" description="Helical" evidence="7">
    <location>
        <begin position="113"/>
        <end position="132"/>
    </location>
</feature>
<name>A0A9X2L2K4_9BACT</name>
<dbReference type="InterPro" id="IPR003593">
    <property type="entry name" value="AAA+_ATPase"/>
</dbReference>
<evidence type="ECO:0000256" key="7">
    <source>
        <dbReference type="SAM" id="Phobius"/>
    </source>
</evidence>
<feature type="domain" description="ABC transporter" evidence="8">
    <location>
        <begin position="316"/>
        <end position="532"/>
    </location>
</feature>
<evidence type="ECO:0000256" key="4">
    <source>
        <dbReference type="ARBA" id="ARBA00022840"/>
    </source>
</evidence>
<dbReference type="Pfam" id="PF00664">
    <property type="entry name" value="ABC_membrane"/>
    <property type="match status" value="1"/>
</dbReference>
<gene>
    <name evidence="10" type="ORF">NM125_06185</name>
</gene>
<reference evidence="10" key="1">
    <citation type="submission" date="2022-06" db="EMBL/GenBank/DDBJ databases">
        <title>Gracilimonas sp. CAU 1638 isolated from sea sediment.</title>
        <authorList>
            <person name="Kim W."/>
        </authorList>
    </citation>
    <scope>NUCLEOTIDE SEQUENCE</scope>
    <source>
        <strain evidence="10">CAU 1638</strain>
    </source>
</reference>
<dbReference type="PROSITE" id="PS50929">
    <property type="entry name" value="ABC_TM1F"/>
    <property type="match status" value="1"/>
</dbReference>
<dbReference type="Proteomes" id="UP001139125">
    <property type="component" value="Unassembled WGS sequence"/>
</dbReference>
<dbReference type="PANTHER" id="PTHR24221">
    <property type="entry name" value="ATP-BINDING CASSETTE SUB-FAMILY B"/>
    <property type="match status" value="1"/>
</dbReference>
<organism evidence="10 11">
    <name type="scientific">Gracilimonas sediminicola</name>
    <dbReference type="NCBI Taxonomy" id="2952158"/>
    <lineage>
        <taxon>Bacteria</taxon>
        <taxon>Pseudomonadati</taxon>
        <taxon>Balneolota</taxon>
        <taxon>Balneolia</taxon>
        <taxon>Balneolales</taxon>
        <taxon>Balneolaceae</taxon>
        <taxon>Gracilimonas</taxon>
    </lineage>
</organism>
<dbReference type="SUPFAM" id="SSF52540">
    <property type="entry name" value="P-loop containing nucleoside triphosphate hydrolases"/>
    <property type="match status" value="1"/>
</dbReference>
<evidence type="ECO:0000256" key="2">
    <source>
        <dbReference type="ARBA" id="ARBA00022692"/>
    </source>
</evidence>
<dbReference type="InterPro" id="IPR011527">
    <property type="entry name" value="ABC1_TM_dom"/>
</dbReference>
<keyword evidence="3" id="KW-0547">Nucleotide-binding</keyword>
<comment type="subcellular location">
    <subcellularLocation>
        <location evidence="1">Cell membrane</location>
        <topology evidence="1">Multi-pass membrane protein</topology>
    </subcellularLocation>
</comment>
<comment type="caution">
    <text evidence="10">The sequence shown here is derived from an EMBL/GenBank/DDBJ whole genome shotgun (WGS) entry which is preliminary data.</text>
</comment>
<proteinExistence type="predicted"/>
<dbReference type="Gene3D" id="1.20.1560.10">
    <property type="entry name" value="ABC transporter type 1, transmembrane domain"/>
    <property type="match status" value="1"/>
</dbReference>
<evidence type="ECO:0000259" key="8">
    <source>
        <dbReference type="PROSITE" id="PS50893"/>
    </source>
</evidence>
<accession>A0A9X2L2K4</accession>
<feature type="transmembrane region" description="Helical" evidence="7">
    <location>
        <begin position="43"/>
        <end position="61"/>
    </location>
</feature>
<feature type="domain" description="ABC transmembrane type-1" evidence="9">
    <location>
        <begin position="1"/>
        <end position="279"/>
    </location>
</feature>
<dbReference type="InterPro" id="IPR027417">
    <property type="entry name" value="P-loop_NTPase"/>
</dbReference>
<keyword evidence="6 7" id="KW-0472">Membrane</keyword>
<dbReference type="NCBIfam" id="TIGR01194">
    <property type="entry name" value="cyc_pep_trnsptr"/>
    <property type="match status" value="1"/>
</dbReference>
<evidence type="ECO:0000313" key="10">
    <source>
        <dbReference type="EMBL" id="MCP9291166.1"/>
    </source>
</evidence>
<sequence length="532" mass="59816">MPIFLISSISSALTGLCSTFLIKTIHQAVTSAEFTLDQFLWNFGLFALGYMIFAFIASYSVSKLIQSIVHKLREDLSRKILKASFESVEKKQPKLLAILTEDIKTIAYSLDRLPGVTTGIATVLGIVAYLVFYSPILTVATIVLFALVFLFTKVTLPFVKKYSDLAREQLNDLYQHFEGLVFGIKELTLNKDFKESYLNKEIIPTSRIQNLHALKENVIASFSNRMTDIVLLMGLGGMIIAIYKTGFVDLEFFGQYLTLVLFTLAPLSTASGFLSNLKRIETALEQIESIGLTMDNTDGSINEITLDDTKTGLPQIELEAVVHQYLNDDGGKVFELGPIDLKINQGEVIFLVGGNGSGKTTLAKIITGLYKPVGGNLKYYGQPVNDRNLKHYRSHFATVFSDSYVFDHLHHISVGKVDREGDYLIELLELTDKVSIVENRFTTKKLSDGQRKRLSLIQAILEDKDIYLLDEWAAHQDPHFKTIFYNKIIPFLTEKRKTVIVITHDDRYFDTANRVVKMQDGNIAAKDSLVTK</sequence>
<dbReference type="SMART" id="SM00382">
    <property type="entry name" value="AAA"/>
    <property type="match status" value="1"/>
</dbReference>